<dbReference type="RefSeq" id="WP_180567586.1">
    <property type="nucleotide sequence ID" value="NZ_JACCKB010000005.1"/>
</dbReference>
<dbReference type="EMBL" id="JACCKB010000005">
    <property type="protein sequence ID" value="NYZ65562.1"/>
    <property type="molecule type" value="Genomic_DNA"/>
</dbReference>
<dbReference type="AlphaFoldDB" id="A0A853I268"/>
<evidence type="ECO:0000313" key="2">
    <source>
        <dbReference type="Proteomes" id="UP000569732"/>
    </source>
</evidence>
<protein>
    <recommendedName>
        <fullName evidence="3">GH26 domain-containing protein</fullName>
    </recommendedName>
</protein>
<dbReference type="Proteomes" id="UP000569732">
    <property type="component" value="Unassembled WGS sequence"/>
</dbReference>
<organism evidence="1 2">
    <name type="scientific">Spartinivicinus marinus</name>
    <dbReference type="NCBI Taxonomy" id="2994442"/>
    <lineage>
        <taxon>Bacteria</taxon>
        <taxon>Pseudomonadati</taxon>
        <taxon>Pseudomonadota</taxon>
        <taxon>Gammaproteobacteria</taxon>
        <taxon>Oceanospirillales</taxon>
        <taxon>Zooshikellaceae</taxon>
        <taxon>Spartinivicinus</taxon>
    </lineage>
</organism>
<keyword evidence="2" id="KW-1185">Reference proteome</keyword>
<gene>
    <name evidence="1" type="ORF">H0A36_06025</name>
</gene>
<evidence type="ECO:0008006" key="3">
    <source>
        <dbReference type="Google" id="ProtNLM"/>
    </source>
</evidence>
<evidence type="ECO:0000313" key="1">
    <source>
        <dbReference type="EMBL" id="NYZ65562.1"/>
    </source>
</evidence>
<reference evidence="1 2" key="1">
    <citation type="submission" date="2020-07" db="EMBL/GenBank/DDBJ databases">
        <title>Endozoicomonas sp. nov., isolated from sediment.</title>
        <authorList>
            <person name="Gu T."/>
        </authorList>
    </citation>
    <scope>NUCLEOTIDE SEQUENCE [LARGE SCALE GENOMIC DNA]</scope>
    <source>
        <strain evidence="1 2">SM1973</strain>
    </source>
</reference>
<name>A0A853I268_9GAMM</name>
<accession>A0A853I268</accession>
<proteinExistence type="predicted"/>
<comment type="caution">
    <text evidence="1">The sequence shown here is derived from an EMBL/GenBank/DDBJ whole genome shotgun (WGS) entry which is preliminary data.</text>
</comment>
<sequence length="332" mass="38218">MSSQIYKYRKSYKIHKIIVVIASTMSLICQGEPNPNIQYYGYDWLDSDNVEQNYASITATGANNTNLNIVHSISSLNSTACLNDQCAVNISAGEENYHGRLDICFSARNNRECQSKNSWKNIWHIVEDIKSATNRPKAIYFLDEPSADPALQDNGVYVKWQYASYVCTLRQALSAYELSDIPIFTILIYRKTVPAVINEIRHQMAQPSCIGVKSTPDWVGIDNYYWRYDSSRDDSTTIHETYRRYFSDNSSLKWVIVPPSTQEPSLNPPVINDQDLHDRIQVYWNYLNNYPQDPIIAIMNFRFDKNILDPSTIDNFPKSRAILKFMGNMLTP</sequence>